<feature type="compositionally biased region" description="Basic and acidic residues" evidence="1">
    <location>
        <begin position="10"/>
        <end position="29"/>
    </location>
</feature>
<feature type="region of interest" description="Disordered" evidence="1">
    <location>
        <begin position="1"/>
        <end position="29"/>
    </location>
</feature>
<evidence type="ECO:0000256" key="1">
    <source>
        <dbReference type="SAM" id="MobiDB-lite"/>
    </source>
</evidence>
<evidence type="ECO:0000313" key="2">
    <source>
        <dbReference type="EMBL" id="CAI9152781.1"/>
    </source>
</evidence>
<keyword evidence="3" id="KW-1185">Reference proteome</keyword>
<name>A0ABN8XXA2_RANTA</name>
<reference evidence="2" key="1">
    <citation type="submission" date="2023-04" db="EMBL/GenBank/DDBJ databases">
        <authorList>
            <consortium name="ELIXIR-Norway"/>
        </authorList>
    </citation>
    <scope>NUCLEOTIDE SEQUENCE [LARGE SCALE GENOMIC DNA]</scope>
</reference>
<gene>
    <name evidence="2" type="ORF">MRATA1EN1_LOCUS1743</name>
</gene>
<protein>
    <submittedName>
        <fullName evidence="2">Uncharacterized protein</fullName>
    </submittedName>
</protein>
<organism evidence="2 3">
    <name type="scientific">Rangifer tarandus platyrhynchus</name>
    <name type="common">Svalbard reindeer</name>
    <dbReference type="NCBI Taxonomy" id="3082113"/>
    <lineage>
        <taxon>Eukaryota</taxon>
        <taxon>Metazoa</taxon>
        <taxon>Chordata</taxon>
        <taxon>Craniata</taxon>
        <taxon>Vertebrata</taxon>
        <taxon>Euteleostomi</taxon>
        <taxon>Mammalia</taxon>
        <taxon>Eutheria</taxon>
        <taxon>Laurasiatheria</taxon>
        <taxon>Artiodactyla</taxon>
        <taxon>Ruminantia</taxon>
        <taxon>Pecora</taxon>
        <taxon>Cervidae</taxon>
        <taxon>Odocoileinae</taxon>
        <taxon>Rangifer</taxon>
    </lineage>
</organism>
<dbReference type="EMBL" id="OX459946">
    <property type="protein sequence ID" value="CAI9152781.1"/>
    <property type="molecule type" value="Genomic_DNA"/>
</dbReference>
<proteinExistence type="predicted"/>
<accession>A0ABN8XXA2</accession>
<evidence type="ECO:0000313" key="3">
    <source>
        <dbReference type="Proteomes" id="UP001176941"/>
    </source>
</evidence>
<dbReference type="Proteomes" id="UP001176941">
    <property type="component" value="Chromosome 10"/>
</dbReference>
<sequence length="118" mass="13394">MVQMNLPPGRNRDADREDKCEHRGEGEGGKNWEIRIDTYTCVHSKSSQPCPTLCNPWTAAHQAPLSMGFSRQEYWSGLPCPIPGDFQTQGLNPCLLHLLHWQASSLPLGHWRSLTYIH</sequence>